<keyword evidence="2" id="KW-0812">Transmembrane</keyword>
<dbReference type="VEuPathDB" id="FungiDB:BD410DRAFT_182710"/>
<protein>
    <submittedName>
        <fullName evidence="3">Uncharacterized protein</fullName>
    </submittedName>
</protein>
<evidence type="ECO:0000313" key="3">
    <source>
        <dbReference type="EMBL" id="TDL22914.1"/>
    </source>
</evidence>
<name>A0A4Y7Q5R1_9AGAM</name>
<sequence>MDPAATPTTATANDPPDGGDAAGWVILSVVIGIAVTLAIVAALVHYLRRDAKLPHDDESRSIWKRRHNHAVSGDAIEPLLMSGGNAHKPFWKEGLSEEYIIEEFNPKKRSSSQMYQQLTNDSDESIAATAKSYLGSFLPYQWMQSVHSTPKKPSLPSPLPTPSSSPGRVTPVHRSRNRVKPHDVSPYYPNLQALIEQAQFFMTPNETPRTTPSTQETPRTVAIEGAAHHGTSAPPIPLDDLTRAPQDRLSATPDSDDVALAPSRLATNTPPPEDVTRDPEAIPMPPGLETSRPSVTPNADPAHSNSPIPDTDDPFRTPDTTHSPSPLPQIPTPTSQPAPRTTTTVRPLPPKPIVTENI</sequence>
<accession>A0A4Y7Q5R1</accession>
<dbReference type="Proteomes" id="UP000294933">
    <property type="component" value="Unassembled WGS sequence"/>
</dbReference>
<evidence type="ECO:0000256" key="2">
    <source>
        <dbReference type="SAM" id="Phobius"/>
    </source>
</evidence>
<dbReference type="EMBL" id="ML170172">
    <property type="protein sequence ID" value="TDL22914.1"/>
    <property type="molecule type" value="Genomic_DNA"/>
</dbReference>
<keyword evidence="4" id="KW-1185">Reference proteome</keyword>
<keyword evidence="2" id="KW-0472">Membrane</keyword>
<feature type="transmembrane region" description="Helical" evidence="2">
    <location>
        <begin position="21"/>
        <end position="44"/>
    </location>
</feature>
<dbReference type="AlphaFoldDB" id="A0A4Y7Q5R1"/>
<feature type="compositionally biased region" description="Pro residues" evidence="1">
    <location>
        <begin position="325"/>
        <end position="336"/>
    </location>
</feature>
<proteinExistence type="predicted"/>
<organism evidence="3 4">
    <name type="scientific">Rickenella mellea</name>
    <dbReference type="NCBI Taxonomy" id="50990"/>
    <lineage>
        <taxon>Eukaryota</taxon>
        <taxon>Fungi</taxon>
        <taxon>Dikarya</taxon>
        <taxon>Basidiomycota</taxon>
        <taxon>Agaricomycotina</taxon>
        <taxon>Agaricomycetes</taxon>
        <taxon>Hymenochaetales</taxon>
        <taxon>Rickenellaceae</taxon>
        <taxon>Rickenella</taxon>
    </lineage>
</organism>
<gene>
    <name evidence="3" type="ORF">BD410DRAFT_182710</name>
</gene>
<keyword evidence="2" id="KW-1133">Transmembrane helix</keyword>
<dbReference type="STRING" id="50990.A0A4Y7Q5R1"/>
<feature type="compositionally biased region" description="Low complexity" evidence="1">
    <location>
        <begin position="337"/>
        <end position="346"/>
    </location>
</feature>
<feature type="region of interest" description="Disordered" evidence="1">
    <location>
        <begin position="228"/>
        <end position="358"/>
    </location>
</feature>
<feature type="compositionally biased region" description="Pro residues" evidence="1">
    <location>
        <begin position="153"/>
        <end position="163"/>
    </location>
</feature>
<reference evidence="3 4" key="1">
    <citation type="submission" date="2018-06" db="EMBL/GenBank/DDBJ databases">
        <title>A transcriptomic atlas of mushroom development highlights an independent origin of complex multicellularity.</title>
        <authorList>
            <consortium name="DOE Joint Genome Institute"/>
            <person name="Krizsan K."/>
            <person name="Almasi E."/>
            <person name="Merenyi Z."/>
            <person name="Sahu N."/>
            <person name="Viragh M."/>
            <person name="Koszo T."/>
            <person name="Mondo S."/>
            <person name="Kiss B."/>
            <person name="Balint B."/>
            <person name="Kues U."/>
            <person name="Barry K."/>
            <person name="Hegedus J.C."/>
            <person name="Henrissat B."/>
            <person name="Johnson J."/>
            <person name="Lipzen A."/>
            <person name="Ohm R."/>
            <person name="Nagy I."/>
            <person name="Pangilinan J."/>
            <person name="Yan J."/>
            <person name="Xiong Y."/>
            <person name="Grigoriev I.V."/>
            <person name="Hibbett D.S."/>
            <person name="Nagy L.G."/>
        </authorList>
    </citation>
    <scope>NUCLEOTIDE SEQUENCE [LARGE SCALE GENOMIC DNA]</scope>
    <source>
        <strain evidence="3 4">SZMC22713</strain>
    </source>
</reference>
<feature type="region of interest" description="Disordered" evidence="1">
    <location>
        <begin position="147"/>
        <end position="186"/>
    </location>
</feature>
<evidence type="ECO:0000313" key="4">
    <source>
        <dbReference type="Proteomes" id="UP000294933"/>
    </source>
</evidence>
<evidence type="ECO:0000256" key="1">
    <source>
        <dbReference type="SAM" id="MobiDB-lite"/>
    </source>
</evidence>